<dbReference type="PANTHER" id="PTHR47505:SF1">
    <property type="entry name" value="DNA UTILIZATION PROTEIN YHGH"/>
    <property type="match status" value="1"/>
</dbReference>
<gene>
    <name evidence="2" type="ORF">SAMN04488122_0512</name>
</gene>
<dbReference type="STRING" id="29529.SAMN04488122_0512"/>
<protein>
    <submittedName>
        <fullName evidence="2">ComF family protein</fullName>
    </submittedName>
</protein>
<evidence type="ECO:0000256" key="1">
    <source>
        <dbReference type="ARBA" id="ARBA00008007"/>
    </source>
</evidence>
<dbReference type="RefSeq" id="WP_089890131.1">
    <property type="nucleotide sequence ID" value="NZ_FOJG01000001.1"/>
</dbReference>
<dbReference type="OrthoDB" id="9779910at2"/>
<dbReference type="Proteomes" id="UP000199310">
    <property type="component" value="Unassembled WGS sequence"/>
</dbReference>
<dbReference type="SUPFAM" id="SSF53271">
    <property type="entry name" value="PRTase-like"/>
    <property type="match status" value="1"/>
</dbReference>
<reference evidence="3" key="1">
    <citation type="submission" date="2016-10" db="EMBL/GenBank/DDBJ databases">
        <authorList>
            <person name="Varghese N."/>
            <person name="Submissions S."/>
        </authorList>
    </citation>
    <scope>NUCLEOTIDE SEQUENCE [LARGE SCALE GENOMIC DNA]</scope>
    <source>
        <strain evidence="3">DSM 3695</strain>
    </source>
</reference>
<dbReference type="EMBL" id="FOJG01000001">
    <property type="protein sequence ID" value="SEW08168.1"/>
    <property type="molecule type" value="Genomic_DNA"/>
</dbReference>
<dbReference type="Gene3D" id="3.40.50.2020">
    <property type="match status" value="1"/>
</dbReference>
<dbReference type="InterPro" id="IPR029057">
    <property type="entry name" value="PRTase-like"/>
</dbReference>
<dbReference type="InterPro" id="IPR051910">
    <property type="entry name" value="ComF/GntX_DNA_util-trans"/>
</dbReference>
<comment type="similarity">
    <text evidence="1">Belongs to the ComF/GntX family.</text>
</comment>
<sequence length="229" mass="25599">MLTSLLTPLVHLFYPHCCELCGTDLHQADELLCLRCAQALPLTHFQRYPDNPVAQVFRGRIPLQQASATYYYNQSSGLQQLIHRFKYHQRPDIATWLGKQTGYQLQESSWIKDIDLLVPVPLNARKEKQRGYNQATLLARGIAAVIPLPVSPATLRREHFTATQTKKGRTDRWQNVAHVFSISGNLSGGLHVLLVDDVITTGATTEACCNVLQKAGARVSVCCLAYAWS</sequence>
<proteinExistence type="inferred from homology"/>
<evidence type="ECO:0000313" key="3">
    <source>
        <dbReference type="Proteomes" id="UP000199310"/>
    </source>
</evidence>
<dbReference type="PANTHER" id="PTHR47505">
    <property type="entry name" value="DNA UTILIZATION PROTEIN YHGH"/>
    <property type="match status" value="1"/>
</dbReference>
<dbReference type="AlphaFoldDB" id="A0A1I0P1K1"/>
<name>A0A1I0P1K1_9BACT</name>
<organism evidence="2 3">
    <name type="scientific">Chitinophaga arvensicola</name>
    <dbReference type="NCBI Taxonomy" id="29529"/>
    <lineage>
        <taxon>Bacteria</taxon>
        <taxon>Pseudomonadati</taxon>
        <taxon>Bacteroidota</taxon>
        <taxon>Chitinophagia</taxon>
        <taxon>Chitinophagales</taxon>
        <taxon>Chitinophagaceae</taxon>
        <taxon>Chitinophaga</taxon>
    </lineage>
</organism>
<keyword evidence="3" id="KW-1185">Reference proteome</keyword>
<dbReference type="InterPro" id="IPR000836">
    <property type="entry name" value="PRTase_dom"/>
</dbReference>
<accession>A0A1I0P1K1</accession>
<dbReference type="CDD" id="cd06223">
    <property type="entry name" value="PRTases_typeI"/>
    <property type="match status" value="1"/>
</dbReference>
<evidence type="ECO:0000313" key="2">
    <source>
        <dbReference type="EMBL" id="SEW08168.1"/>
    </source>
</evidence>